<evidence type="ECO:0000256" key="4">
    <source>
        <dbReference type="ARBA" id="ARBA00023040"/>
    </source>
</evidence>
<keyword evidence="4" id="KW-0297">G-protein coupled receptor</keyword>
<dbReference type="InterPro" id="IPR022340">
    <property type="entry name" value="GPCR_GCR1_put"/>
</dbReference>
<evidence type="ECO:0000256" key="1">
    <source>
        <dbReference type="ARBA" id="ARBA00004141"/>
    </source>
</evidence>
<keyword evidence="3 8" id="KW-1133">Transmembrane helix</keyword>
<comment type="caution">
    <text evidence="9">The sequence shown here is derived from an EMBL/GenBank/DDBJ whole genome shotgun (WGS) entry which is preliminary data.</text>
</comment>
<organism evidence="9 10">
    <name type="scientific">Malus domestica</name>
    <name type="common">Apple</name>
    <name type="synonym">Pyrus malus</name>
    <dbReference type="NCBI Taxonomy" id="3750"/>
    <lineage>
        <taxon>Eukaryota</taxon>
        <taxon>Viridiplantae</taxon>
        <taxon>Streptophyta</taxon>
        <taxon>Embryophyta</taxon>
        <taxon>Tracheophyta</taxon>
        <taxon>Spermatophyta</taxon>
        <taxon>Magnoliopsida</taxon>
        <taxon>eudicotyledons</taxon>
        <taxon>Gunneridae</taxon>
        <taxon>Pentapetalae</taxon>
        <taxon>rosids</taxon>
        <taxon>fabids</taxon>
        <taxon>Rosales</taxon>
        <taxon>Rosaceae</taxon>
        <taxon>Amygdaloideae</taxon>
        <taxon>Maleae</taxon>
        <taxon>Malus</taxon>
    </lineage>
</organism>
<protein>
    <recommendedName>
        <fullName evidence="11">G-protein coupled receptors family 2 profile 2 domain-containing protein</fullName>
    </recommendedName>
</protein>
<keyword evidence="5 8" id="KW-0472">Membrane</keyword>
<proteinExistence type="predicted"/>
<dbReference type="AlphaFoldDB" id="A0A498HTY1"/>
<evidence type="ECO:0000256" key="6">
    <source>
        <dbReference type="ARBA" id="ARBA00023170"/>
    </source>
</evidence>
<dbReference type="InterPro" id="IPR022343">
    <property type="entry name" value="GCR1-cAMP_receptor"/>
</dbReference>
<dbReference type="GO" id="GO:0004930">
    <property type="term" value="F:G protein-coupled receptor activity"/>
    <property type="evidence" value="ECO:0007669"/>
    <property type="project" value="UniProtKB-KW"/>
</dbReference>
<sequence length="320" mass="36021">MAATGQVAGGLTAYDREVLTAVNAGEASLSFVGSGFIVLCYVLFKELRKLSFKLVFYLALSLIRVHLLLFLLFTGTSLVVTLVCSIGNNHSHLGTWCWSQSGRTGKALNLITFHMPLWGAVLYNGFYIFSSDKHAGECKTFLDVGTAGLTVSCYFLWQVSTSFWTCSTPCGLNSSVRRAIYERLDLFWPDRLKRWFPKSSKFRNQQLRSELVALKIEDPQQQVGRMLSCPFFQHYLINLTEDGMKKRKRSTAKYISTESIALLLSMAIPISLTSSNSTCSTLGLFEIVLVDLYLDGLVRVEFRAEAVIMQRWNFTCRVKS</sequence>
<evidence type="ECO:0000313" key="9">
    <source>
        <dbReference type="EMBL" id="RXH73035.1"/>
    </source>
</evidence>
<name>A0A498HTY1_MALDO</name>
<evidence type="ECO:0000256" key="5">
    <source>
        <dbReference type="ARBA" id="ARBA00023136"/>
    </source>
</evidence>
<feature type="transmembrane region" description="Helical" evidence="8">
    <location>
        <begin position="108"/>
        <end position="129"/>
    </location>
</feature>
<evidence type="ECO:0008006" key="11">
    <source>
        <dbReference type="Google" id="ProtNLM"/>
    </source>
</evidence>
<gene>
    <name evidence="9" type="ORF">DVH24_012719</name>
</gene>
<feature type="transmembrane region" description="Helical" evidence="8">
    <location>
        <begin position="27"/>
        <end position="44"/>
    </location>
</feature>
<keyword evidence="6" id="KW-0675">Receptor</keyword>
<dbReference type="GO" id="GO:0016020">
    <property type="term" value="C:membrane"/>
    <property type="evidence" value="ECO:0007669"/>
    <property type="project" value="UniProtKB-SubCell"/>
</dbReference>
<keyword evidence="10" id="KW-1185">Reference proteome</keyword>
<dbReference type="PRINTS" id="PR02001">
    <property type="entry name" value="GCR1CAMPR"/>
</dbReference>
<dbReference type="PRINTS" id="PR02000">
    <property type="entry name" value="GCR1PLANT"/>
</dbReference>
<evidence type="ECO:0000256" key="3">
    <source>
        <dbReference type="ARBA" id="ARBA00022989"/>
    </source>
</evidence>
<accession>A0A498HTY1</accession>
<keyword evidence="2 8" id="KW-0812">Transmembrane</keyword>
<evidence type="ECO:0000256" key="7">
    <source>
        <dbReference type="ARBA" id="ARBA00023224"/>
    </source>
</evidence>
<dbReference type="Proteomes" id="UP000290289">
    <property type="component" value="Chromosome 15"/>
</dbReference>
<evidence type="ECO:0000256" key="2">
    <source>
        <dbReference type="ARBA" id="ARBA00022692"/>
    </source>
</evidence>
<keyword evidence="7" id="KW-0807">Transducer</keyword>
<dbReference type="EMBL" id="RDQH01000341">
    <property type="protein sequence ID" value="RXH73035.1"/>
    <property type="molecule type" value="Genomic_DNA"/>
</dbReference>
<evidence type="ECO:0000256" key="8">
    <source>
        <dbReference type="SAM" id="Phobius"/>
    </source>
</evidence>
<evidence type="ECO:0000313" key="10">
    <source>
        <dbReference type="Proteomes" id="UP000290289"/>
    </source>
</evidence>
<reference evidence="9 10" key="1">
    <citation type="submission" date="2018-10" db="EMBL/GenBank/DDBJ databases">
        <title>A high-quality apple genome assembly.</title>
        <authorList>
            <person name="Hu J."/>
        </authorList>
    </citation>
    <scope>NUCLEOTIDE SEQUENCE [LARGE SCALE GENOMIC DNA]</scope>
    <source>
        <strain evidence="10">cv. HFTH1</strain>
        <tissue evidence="9">Young leaf</tissue>
    </source>
</reference>
<comment type="subcellular location">
    <subcellularLocation>
        <location evidence="1">Membrane</location>
        <topology evidence="1">Multi-pass membrane protein</topology>
    </subcellularLocation>
</comment>
<dbReference type="STRING" id="3750.A0A498HTY1"/>
<feature type="transmembrane region" description="Helical" evidence="8">
    <location>
        <begin position="65"/>
        <end position="88"/>
    </location>
</feature>